<sequence length="61" mass="6624">MIGKTTEFLANVKGELAKVTWPTRKDTYASTLVVIVLVVFVAVFLWLVDSALSASIRALLG</sequence>
<dbReference type="GO" id="GO:0009306">
    <property type="term" value="P:protein secretion"/>
    <property type="evidence" value="ECO:0007669"/>
    <property type="project" value="UniProtKB-UniRule"/>
</dbReference>
<evidence type="ECO:0000256" key="1">
    <source>
        <dbReference type="ARBA" id="ARBA00004370"/>
    </source>
</evidence>
<accession>A0A550J7J8</accession>
<evidence type="ECO:0000256" key="6">
    <source>
        <dbReference type="ARBA" id="ARBA00022989"/>
    </source>
</evidence>
<dbReference type="GO" id="GO:0065002">
    <property type="term" value="P:intracellular protein transmembrane transport"/>
    <property type="evidence" value="ECO:0007669"/>
    <property type="project" value="UniProtKB-UniRule"/>
</dbReference>
<evidence type="ECO:0000256" key="9">
    <source>
        <dbReference type="HAMAP-Rule" id="MF_00422"/>
    </source>
</evidence>
<dbReference type="AlphaFoldDB" id="A0A550J7J8"/>
<keyword evidence="8 9" id="KW-0472">Membrane</keyword>
<dbReference type="GO" id="GO:0043952">
    <property type="term" value="P:protein transport by the Sec complex"/>
    <property type="evidence" value="ECO:0007669"/>
    <property type="project" value="UniProtKB-UniRule"/>
</dbReference>
<dbReference type="OrthoDB" id="9812738at2"/>
<protein>
    <recommendedName>
        <fullName evidence="9">Protein translocase subunit SecE</fullName>
    </recommendedName>
</protein>
<keyword evidence="6 9" id="KW-1133">Transmembrane helix</keyword>
<comment type="subunit">
    <text evidence="9">Component of the Sec protein translocase complex. Heterotrimer consisting of SecY, SecE and SecG subunits. The heterotrimers can form oligomers, although 1 heterotrimer is thought to be able to translocate proteins. Interacts with the ribosome. Interacts with SecDF, and other proteins may be involved. Interacts with SecA.</text>
</comment>
<evidence type="ECO:0000256" key="2">
    <source>
        <dbReference type="ARBA" id="ARBA00022448"/>
    </source>
</evidence>
<dbReference type="InterPro" id="IPR005807">
    <property type="entry name" value="SecE_bac"/>
</dbReference>
<keyword evidence="7 9" id="KW-0811">Translocation</keyword>
<dbReference type="PRINTS" id="PR01650">
    <property type="entry name" value="SECETRNLCASE"/>
</dbReference>
<dbReference type="Pfam" id="PF00584">
    <property type="entry name" value="SecE"/>
    <property type="match status" value="1"/>
</dbReference>
<dbReference type="PANTHER" id="PTHR33910:SF1">
    <property type="entry name" value="PROTEIN TRANSLOCASE SUBUNIT SECE"/>
    <property type="match status" value="1"/>
</dbReference>
<comment type="function">
    <text evidence="9">Essential subunit of the Sec protein translocation channel SecYEG. Clamps together the 2 halves of SecY. May contact the channel plug during translocation.</text>
</comment>
<organism evidence="10 11">
    <name type="scientific">Trichloromonas acetexigens</name>
    <dbReference type="NCBI Taxonomy" id="38815"/>
    <lineage>
        <taxon>Bacteria</taxon>
        <taxon>Pseudomonadati</taxon>
        <taxon>Thermodesulfobacteriota</taxon>
        <taxon>Desulfuromonadia</taxon>
        <taxon>Desulfuromonadales</taxon>
        <taxon>Trichloromonadaceae</taxon>
        <taxon>Trichloromonas</taxon>
    </lineage>
</organism>
<feature type="transmembrane region" description="Helical" evidence="9">
    <location>
        <begin position="28"/>
        <end position="48"/>
    </location>
</feature>
<keyword evidence="4 9" id="KW-0812">Transmembrane</keyword>
<evidence type="ECO:0000256" key="7">
    <source>
        <dbReference type="ARBA" id="ARBA00023010"/>
    </source>
</evidence>
<dbReference type="GO" id="GO:0006605">
    <property type="term" value="P:protein targeting"/>
    <property type="evidence" value="ECO:0007669"/>
    <property type="project" value="UniProtKB-UniRule"/>
</dbReference>
<keyword evidence="3 9" id="KW-1003">Cell membrane</keyword>
<dbReference type="InterPro" id="IPR001901">
    <property type="entry name" value="Translocase_SecE/Sec61-g"/>
</dbReference>
<dbReference type="GO" id="GO:0008320">
    <property type="term" value="F:protein transmembrane transporter activity"/>
    <property type="evidence" value="ECO:0007669"/>
    <property type="project" value="UniProtKB-UniRule"/>
</dbReference>
<name>A0A550J7J8_9BACT</name>
<evidence type="ECO:0000313" key="10">
    <source>
        <dbReference type="EMBL" id="TRO79187.1"/>
    </source>
</evidence>
<dbReference type="EMBL" id="VJVV01000012">
    <property type="protein sequence ID" value="TRO79187.1"/>
    <property type="molecule type" value="Genomic_DNA"/>
</dbReference>
<evidence type="ECO:0000256" key="8">
    <source>
        <dbReference type="ARBA" id="ARBA00023136"/>
    </source>
</evidence>
<keyword evidence="11" id="KW-1185">Reference proteome</keyword>
<comment type="similarity">
    <text evidence="9">Belongs to the SecE/SEC61-gamma family.</text>
</comment>
<evidence type="ECO:0000256" key="3">
    <source>
        <dbReference type="ARBA" id="ARBA00022475"/>
    </source>
</evidence>
<evidence type="ECO:0000256" key="4">
    <source>
        <dbReference type="ARBA" id="ARBA00022692"/>
    </source>
</evidence>
<dbReference type="RefSeq" id="WP_092054179.1">
    <property type="nucleotide sequence ID" value="NZ_FOJJ01000004.1"/>
</dbReference>
<proteinExistence type="inferred from homology"/>
<dbReference type="NCBIfam" id="TIGR00964">
    <property type="entry name" value="secE_bact"/>
    <property type="match status" value="1"/>
</dbReference>
<reference evidence="10 11" key="1">
    <citation type="submission" date="2019-07" db="EMBL/GenBank/DDBJ databases">
        <title>Insights of Desulfuromonas acetexigens electromicrobiology.</title>
        <authorList>
            <person name="Katuri K."/>
            <person name="Sapireddy V."/>
            <person name="Shaw D.R."/>
            <person name="Saikaly P."/>
        </authorList>
    </citation>
    <scope>NUCLEOTIDE SEQUENCE [LARGE SCALE GENOMIC DNA]</scope>
    <source>
        <strain evidence="10 11">2873</strain>
    </source>
</reference>
<dbReference type="HAMAP" id="MF_00422">
    <property type="entry name" value="SecE"/>
    <property type="match status" value="1"/>
</dbReference>
<comment type="caution">
    <text evidence="10">The sequence shown here is derived from an EMBL/GenBank/DDBJ whole genome shotgun (WGS) entry which is preliminary data.</text>
</comment>
<gene>
    <name evidence="9 10" type="primary">secE</name>
    <name evidence="10" type="ORF">FL622_14500</name>
</gene>
<evidence type="ECO:0000313" key="11">
    <source>
        <dbReference type="Proteomes" id="UP000317155"/>
    </source>
</evidence>
<keyword evidence="5 9" id="KW-0653">Protein transport</keyword>
<dbReference type="InterPro" id="IPR038379">
    <property type="entry name" value="SecE_sf"/>
</dbReference>
<dbReference type="Proteomes" id="UP000317155">
    <property type="component" value="Unassembled WGS sequence"/>
</dbReference>
<dbReference type="PANTHER" id="PTHR33910">
    <property type="entry name" value="PROTEIN TRANSLOCASE SUBUNIT SECE"/>
    <property type="match status" value="1"/>
</dbReference>
<dbReference type="Gene3D" id="1.20.5.1030">
    <property type="entry name" value="Preprotein translocase secy subunit"/>
    <property type="match status" value="1"/>
</dbReference>
<keyword evidence="2 9" id="KW-0813">Transport</keyword>
<dbReference type="GO" id="GO:0005886">
    <property type="term" value="C:plasma membrane"/>
    <property type="evidence" value="ECO:0007669"/>
    <property type="project" value="UniProtKB-SubCell"/>
</dbReference>
<comment type="subcellular location">
    <subcellularLocation>
        <location evidence="9">Cell membrane</location>
        <topology evidence="9">Single-pass membrane protein</topology>
    </subcellularLocation>
    <subcellularLocation>
        <location evidence="1">Membrane</location>
    </subcellularLocation>
</comment>
<evidence type="ECO:0000256" key="5">
    <source>
        <dbReference type="ARBA" id="ARBA00022927"/>
    </source>
</evidence>